<organism evidence="2 3">
    <name type="scientific">Neobacillus vireti LMG 21834</name>
    <dbReference type="NCBI Taxonomy" id="1131730"/>
    <lineage>
        <taxon>Bacteria</taxon>
        <taxon>Bacillati</taxon>
        <taxon>Bacillota</taxon>
        <taxon>Bacilli</taxon>
        <taxon>Bacillales</taxon>
        <taxon>Bacillaceae</taxon>
        <taxon>Neobacillus</taxon>
    </lineage>
</organism>
<dbReference type="AlphaFoldDB" id="A0AB94IFJ2"/>
<proteinExistence type="predicted"/>
<evidence type="ECO:0000256" key="1">
    <source>
        <dbReference type="SAM" id="Phobius"/>
    </source>
</evidence>
<keyword evidence="1" id="KW-0472">Membrane</keyword>
<dbReference type="EMBL" id="ALAN01000217">
    <property type="protein sequence ID" value="ETI65880.1"/>
    <property type="molecule type" value="Genomic_DNA"/>
</dbReference>
<evidence type="ECO:0000313" key="2">
    <source>
        <dbReference type="EMBL" id="ETI65880.1"/>
    </source>
</evidence>
<dbReference type="RefSeq" id="WP_024031248.1">
    <property type="nucleotide sequence ID" value="NZ_ALAN01000217.1"/>
</dbReference>
<evidence type="ECO:0000313" key="3">
    <source>
        <dbReference type="Proteomes" id="UP000018877"/>
    </source>
</evidence>
<protein>
    <submittedName>
        <fullName evidence="2">Uncharacterized protein</fullName>
    </submittedName>
</protein>
<gene>
    <name evidence="2" type="ORF">BAVI_25479</name>
</gene>
<keyword evidence="3" id="KW-1185">Reference proteome</keyword>
<accession>A0AB94IFJ2</accession>
<dbReference type="Proteomes" id="UP000018877">
    <property type="component" value="Unassembled WGS sequence"/>
</dbReference>
<feature type="transmembrane region" description="Helical" evidence="1">
    <location>
        <begin position="88"/>
        <end position="105"/>
    </location>
</feature>
<reference evidence="2 3" key="1">
    <citation type="journal article" date="2014" name="Environ. Microbiol.">
        <title>The nitrate-ammonifying and nosZ-carrying bacterium Bacillus vireti is a potent source and sink for nitric and nitrous oxide under high nitrate conditions.</title>
        <authorList>
            <person name="Mania D."/>
            <person name="Heylen K."/>
            <person name="van Spanning R.J."/>
            <person name="Frostegard A."/>
        </authorList>
    </citation>
    <scope>NUCLEOTIDE SEQUENCE [LARGE SCALE GENOMIC DNA]</scope>
    <source>
        <strain evidence="2 3">LMG 21834</strain>
    </source>
</reference>
<comment type="caution">
    <text evidence="2">The sequence shown here is derived from an EMBL/GenBank/DDBJ whole genome shotgun (WGS) entry which is preliminary data.</text>
</comment>
<sequence length="107" mass="12431">MLYLNHQIAKKHVENWQLVIFCADSLNISTPKGKPLDGILDSARHRFFAAHYPKNLSIFYKIWMVRGTAIRTIKQSKIIRNIKREGKFIHLSLFIFLPVLIVAALDQ</sequence>
<name>A0AB94IFJ2_9BACI</name>
<keyword evidence="1" id="KW-0812">Transmembrane</keyword>
<keyword evidence="1" id="KW-1133">Transmembrane helix</keyword>